<evidence type="ECO:0000313" key="1">
    <source>
        <dbReference type="EMBL" id="GHH80367.1"/>
    </source>
</evidence>
<reference evidence="1" key="2">
    <citation type="submission" date="2020-09" db="EMBL/GenBank/DDBJ databases">
        <authorList>
            <person name="Sun Q."/>
            <person name="Ohkuma M."/>
        </authorList>
    </citation>
    <scope>NUCLEOTIDE SEQUENCE</scope>
    <source>
        <strain evidence="1">JCM 4646</strain>
    </source>
</reference>
<dbReference type="Proteomes" id="UP000617734">
    <property type="component" value="Unassembled WGS sequence"/>
</dbReference>
<dbReference type="RefSeq" id="WP_190214104.1">
    <property type="nucleotide sequence ID" value="NZ_BNBO01000046.1"/>
</dbReference>
<reference evidence="1" key="1">
    <citation type="journal article" date="2014" name="Int. J. Syst. Evol. Microbiol.">
        <title>Complete genome sequence of Corynebacterium casei LMG S-19264T (=DSM 44701T), isolated from a smear-ripened cheese.</title>
        <authorList>
            <consortium name="US DOE Joint Genome Institute (JGI-PGF)"/>
            <person name="Walter F."/>
            <person name="Albersmeier A."/>
            <person name="Kalinowski J."/>
            <person name="Ruckert C."/>
        </authorList>
    </citation>
    <scope>NUCLEOTIDE SEQUENCE</scope>
    <source>
        <strain evidence="1">JCM 4646</strain>
    </source>
</reference>
<evidence type="ECO:0000313" key="2">
    <source>
        <dbReference type="Proteomes" id="UP000617734"/>
    </source>
</evidence>
<dbReference type="AlphaFoldDB" id="A0A919L1D7"/>
<protein>
    <submittedName>
        <fullName evidence="1">Uncharacterized protein</fullName>
    </submittedName>
</protein>
<dbReference type="EMBL" id="BNBO01000046">
    <property type="protein sequence ID" value="GHH80367.1"/>
    <property type="molecule type" value="Genomic_DNA"/>
</dbReference>
<keyword evidence="2" id="KW-1185">Reference proteome</keyword>
<sequence>MNANASPALEDLVRWRGELDELVRTARSADPSAHAVVDRSAVEVVLAKAVGSLVEYPELTTWAQAVHVHDGVDIEDGHEDLLAQFLFEASTPELFEPITPEFCQRWLDRIRISLAKSPAAGR</sequence>
<name>A0A919L1D7_9ACTN</name>
<proteinExistence type="predicted"/>
<gene>
    <name evidence="1" type="ORF">GCM10018781_60440</name>
</gene>
<dbReference type="GeneID" id="95356374"/>
<comment type="caution">
    <text evidence="1">The sequence shown here is derived from an EMBL/GenBank/DDBJ whole genome shotgun (WGS) entry which is preliminary data.</text>
</comment>
<accession>A0A919L1D7</accession>
<organism evidence="1 2">
    <name type="scientific">Kitasatospora indigofera</name>
    <dbReference type="NCBI Taxonomy" id="67307"/>
    <lineage>
        <taxon>Bacteria</taxon>
        <taxon>Bacillati</taxon>
        <taxon>Actinomycetota</taxon>
        <taxon>Actinomycetes</taxon>
        <taxon>Kitasatosporales</taxon>
        <taxon>Streptomycetaceae</taxon>
        <taxon>Kitasatospora</taxon>
    </lineage>
</organism>